<evidence type="ECO:0000256" key="6">
    <source>
        <dbReference type="ARBA" id="ARBA00022801"/>
    </source>
</evidence>
<dbReference type="SUPFAM" id="SSF51556">
    <property type="entry name" value="Metallo-dependent hydrolases"/>
    <property type="match status" value="1"/>
</dbReference>
<comment type="catalytic activity">
    <reaction evidence="9">
        <text>N(6)-methyl-AMP + H2O + H(+) = IMP + methylamine</text>
        <dbReference type="Rhea" id="RHEA:16001"/>
        <dbReference type="ChEBI" id="CHEBI:15377"/>
        <dbReference type="ChEBI" id="CHEBI:15378"/>
        <dbReference type="ChEBI" id="CHEBI:58053"/>
        <dbReference type="ChEBI" id="CHEBI:59338"/>
        <dbReference type="ChEBI" id="CHEBI:144842"/>
    </reaction>
    <physiologicalReaction direction="left-to-right" evidence="9">
        <dbReference type="Rhea" id="RHEA:16002"/>
    </physiologicalReaction>
</comment>
<protein>
    <recommendedName>
        <fullName evidence="10">Adenosine deaminase domain-containing protein</fullName>
    </recommendedName>
</protein>
<evidence type="ECO:0000259" key="10">
    <source>
        <dbReference type="Pfam" id="PF00962"/>
    </source>
</evidence>
<evidence type="ECO:0000256" key="9">
    <source>
        <dbReference type="ARBA" id="ARBA00048787"/>
    </source>
</evidence>
<comment type="similarity">
    <text evidence="3">Belongs to the metallo-dependent hydrolases superfamily. Adenosine and AMP deaminases family.</text>
</comment>
<keyword evidence="8" id="KW-0546">Nucleotide metabolism</keyword>
<evidence type="ECO:0000256" key="4">
    <source>
        <dbReference type="ARBA" id="ARBA00022723"/>
    </source>
</evidence>
<proteinExistence type="inferred from homology"/>
<sequence length="326" mass="36213">MVSLERIEALPKVELHAHLSGSVSQEFLAARSPEFRPVDVVGPRSLGKCFEYFRAVSRVIVDLPGLAASTRHVVSAFAAEECVYLELRTTPKRLGAATEVEYVETVRRVAAEFELDVKLLLSLDRGTVGSLEEALARVKRLADLATAFPDFVVGIDVCGDPRVKTLVPYVLPALEHLSPRLPLTIHTGEIRDDEEVRAILNADIDLRRLGHACFLPEDIMIDERRNFTIELCPTSNLVAMNLADLTDHHFTDVRHLPVRLSVNTDDRGLFNCSLSSELHDLAVAFDLSWDDLVDLQRQAIRAAFHPDTDSLLAAFESKLAALDDDE</sequence>
<reference evidence="11" key="1">
    <citation type="submission" date="2023-01" db="EMBL/GenBank/DDBJ databases">
        <title>Metagenome sequencing of chrysophaentin producing Chrysophaeum taylorii.</title>
        <authorList>
            <person name="Davison J."/>
            <person name="Bewley C."/>
        </authorList>
    </citation>
    <scope>NUCLEOTIDE SEQUENCE</scope>
    <source>
        <strain evidence="11">NIES-1699</strain>
    </source>
</reference>
<dbReference type="GO" id="GO:0006154">
    <property type="term" value="P:adenosine catabolic process"/>
    <property type="evidence" value="ECO:0007669"/>
    <property type="project" value="TreeGrafter"/>
</dbReference>
<dbReference type="GO" id="GO:0009117">
    <property type="term" value="P:nucleotide metabolic process"/>
    <property type="evidence" value="ECO:0007669"/>
    <property type="project" value="UniProtKB-KW"/>
</dbReference>
<keyword evidence="7" id="KW-0862">Zinc</keyword>
<evidence type="ECO:0000313" key="11">
    <source>
        <dbReference type="EMBL" id="KAJ8603631.1"/>
    </source>
</evidence>
<comment type="cofactor">
    <cofactor evidence="1">
        <name>Zn(2+)</name>
        <dbReference type="ChEBI" id="CHEBI:29105"/>
    </cofactor>
</comment>
<dbReference type="Proteomes" id="UP001230188">
    <property type="component" value="Unassembled WGS sequence"/>
</dbReference>
<dbReference type="GO" id="GO:0046103">
    <property type="term" value="P:inosine biosynthetic process"/>
    <property type="evidence" value="ECO:0007669"/>
    <property type="project" value="TreeGrafter"/>
</dbReference>
<keyword evidence="6" id="KW-0378">Hydrolase</keyword>
<evidence type="ECO:0000256" key="8">
    <source>
        <dbReference type="ARBA" id="ARBA00023080"/>
    </source>
</evidence>
<dbReference type="GO" id="GO:0006166">
    <property type="term" value="P:purine ribonucleoside salvage"/>
    <property type="evidence" value="ECO:0007669"/>
    <property type="project" value="UniProtKB-KW"/>
</dbReference>
<dbReference type="PANTHER" id="PTHR11409">
    <property type="entry name" value="ADENOSINE DEAMINASE"/>
    <property type="match status" value="1"/>
</dbReference>
<feature type="domain" description="Adenosine deaminase" evidence="10">
    <location>
        <begin position="11"/>
        <end position="309"/>
    </location>
</feature>
<dbReference type="EMBL" id="JAQMWT010000346">
    <property type="protein sequence ID" value="KAJ8603631.1"/>
    <property type="molecule type" value="Genomic_DNA"/>
</dbReference>
<comment type="caution">
    <text evidence="11">The sequence shown here is derived from an EMBL/GenBank/DDBJ whole genome shotgun (WGS) entry which is preliminary data.</text>
</comment>
<evidence type="ECO:0000256" key="7">
    <source>
        <dbReference type="ARBA" id="ARBA00022833"/>
    </source>
</evidence>
<evidence type="ECO:0000256" key="5">
    <source>
        <dbReference type="ARBA" id="ARBA00022726"/>
    </source>
</evidence>
<dbReference type="InterPro" id="IPR001365">
    <property type="entry name" value="A_deaminase_dom"/>
</dbReference>
<evidence type="ECO:0000256" key="3">
    <source>
        <dbReference type="ARBA" id="ARBA00006676"/>
    </source>
</evidence>
<dbReference type="Pfam" id="PF00962">
    <property type="entry name" value="A_deaminase"/>
    <property type="match status" value="1"/>
</dbReference>
<gene>
    <name evidence="11" type="ORF">CTAYLR_007577</name>
</gene>
<dbReference type="Gene3D" id="3.20.20.140">
    <property type="entry name" value="Metal-dependent hydrolases"/>
    <property type="match status" value="1"/>
</dbReference>
<comment type="pathway">
    <text evidence="2">Purine metabolism; purine nucleoside salvage.</text>
</comment>
<organism evidence="11 12">
    <name type="scientific">Chrysophaeum taylorii</name>
    <dbReference type="NCBI Taxonomy" id="2483200"/>
    <lineage>
        <taxon>Eukaryota</taxon>
        <taxon>Sar</taxon>
        <taxon>Stramenopiles</taxon>
        <taxon>Ochrophyta</taxon>
        <taxon>Pelagophyceae</taxon>
        <taxon>Pelagomonadales</taxon>
        <taxon>Pelagomonadaceae</taxon>
        <taxon>Chrysophaeum</taxon>
    </lineage>
</organism>
<keyword evidence="5" id="KW-0660">Purine salvage</keyword>
<dbReference type="GO" id="GO:0004000">
    <property type="term" value="F:adenosine deaminase activity"/>
    <property type="evidence" value="ECO:0007669"/>
    <property type="project" value="TreeGrafter"/>
</dbReference>
<dbReference type="InterPro" id="IPR032466">
    <property type="entry name" value="Metal_Hydrolase"/>
</dbReference>
<evidence type="ECO:0000256" key="2">
    <source>
        <dbReference type="ARBA" id="ARBA00005058"/>
    </source>
</evidence>
<dbReference type="AlphaFoldDB" id="A0AAD7UE46"/>
<dbReference type="InterPro" id="IPR006330">
    <property type="entry name" value="Ado/ade_deaminase"/>
</dbReference>
<keyword evidence="4" id="KW-0479">Metal-binding</keyword>
<evidence type="ECO:0000256" key="1">
    <source>
        <dbReference type="ARBA" id="ARBA00001947"/>
    </source>
</evidence>
<keyword evidence="12" id="KW-1185">Reference proteome</keyword>
<dbReference type="GO" id="GO:0046872">
    <property type="term" value="F:metal ion binding"/>
    <property type="evidence" value="ECO:0007669"/>
    <property type="project" value="UniProtKB-KW"/>
</dbReference>
<accession>A0AAD7UE46</accession>
<name>A0AAD7UE46_9STRA</name>
<evidence type="ECO:0000313" key="12">
    <source>
        <dbReference type="Proteomes" id="UP001230188"/>
    </source>
</evidence>
<dbReference type="PANTHER" id="PTHR11409:SF42">
    <property type="entry name" value="ADENOSINE DEAMINASE-LIKE PROTEIN"/>
    <property type="match status" value="1"/>
</dbReference>